<reference evidence="2" key="1">
    <citation type="submission" date="2016-03" db="UniProtKB">
        <authorList>
            <consortium name="WormBaseParasite"/>
        </authorList>
    </citation>
    <scope>IDENTIFICATION</scope>
</reference>
<evidence type="ECO:0000313" key="2">
    <source>
        <dbReference type="WBParaSite" id="SPAL_0001715000.1"/>
    </source>
</evidence>
<protein>
    <submittedName>
        <fullName evidence="2">ZP domain-containing protein</fullName>
    </submittedName>
</protein>
<evidence type="ECO:0000313" key="1">
    <source>
        <dbReference type="Proteomes" id="UP000046392"/>
    </source>
</evidence>
<dbReference type="Proteomes" id="UP000046392">
    <property type="component" value="Unplaced"/>
</dbReference>
<accession>A0A0N5CH26</accession>
<dbReference type="WBParaSite" id="SPAL_0001715000.1">
    <property type="protein sequence ID" value="SPAL_0001715000.1"/>
    <property type="gene ID" value="SPAL_0001715000"/>
</dbReference>
<name>A0A0N5CH26_STREA</name>
<sequence>MVKNHCVIFGKKRIVEFTCYHSRFGCERP</sequence>
<organism evidence="1 2">
    <name type="scientific">Strongyloides papillosus</name>
    <name type="common">Intestinal threadworm</name>
    <dbReference type="NCBI Taxonomy" id="174720"/>
    <lineage>
        <taxon>Eukaryota</taxon>
        <taxon>Metazoa</taxon>
        <taxon>Ecdysozoa</taxon>
        <taxon>Nematoda</taxon>
        <taxon>Chromadorea</taxon>
        <taxon>Rhabditida</taxon>
        <taxon>Tylenchina</taxon>
        <taxon>Panagrolaimomorpha</taxon>
        <taxon>Strongyloidoidea</taxon>
        <taxon>Strongyloididae</taxon>
        <taxon>Strongyloides</taxon>
    </lineage>
</organism>
<proteinExistence type="predicted"/>
<keyword evidence="1" id="KW-1185">Reference proteome</keyword>
<dbReference type="AlphaFoldDB" id="A0A0N5CH26"/>